<reference evidence="1 2" key="1">
    <citation type="submission" date="2014-04" db="EMBL/GenBank/DDBJ databases">
        <title>Evolutionary Origins and Diversification of the Mycorrhizal Mutualists.</title>
        <authorList>
            <consortium name="DOE Joint Genome Institute"/>
            <consortium name="Mycorrhizal Genomics Consortium"/>
            <person name="Kohler A."/>
            <person name="Kuo A."/>
            <person name="Nagy L.G."/>
            <person name="Floudas D."/>
            <person name="Copeland A."/>
            <person name="Barry K.W."/>
            <person name="Cichocki N."/>
            <person name="Veneault-Fourrey C."/>
            <person name="LaButti K."/>
            <person name="Lindquist E.A."/>
            <person name="Lipzen A."/>
            <person name="Lundell T."/>
            <person name="Morin E."/>
            <person name="Murat C."/>
            <person name="Riley R."/>
            <person name="Ohm R."/>
            <person name="Sun H."/>
            <person name="Tunlid A."/>
            <person name="Henrissat B."/>
            <person name="Grigoriev I.V."/>
            <person name="Hibbett D.S."/>
            <person name="Martin F."/>
        </authorList>
    </citation>
    <scope>NUCLEOTIDE SEQUENCE [LARGE SCALE GENOMIC DNA]</scope>
    <source>
        <strain evidence="1 2">Koide BX008</strain>
    </source>
</reference>
<organism evidence="1 2">
    <name type="scientific">Amanita muscaria (strain Koide BX008)</name>
    <dbReference type="NCBI Taxonomy" id="946122"/>
    <lineage>
        <taxon>Eukaryota</taxon>
        <taxon>Fungi</taxon>
        <taxon>Dikarya</taxon>
        <taxon>Basidiomycota</taxon>
        <taxon>Agaricomycotina</taxon>
        <taxon>Agaricomycetes</taxon>
        <taxon>Agaricomycetidae</taxon>
        <taxon>Agaricales</taxon>
        <taxon>Pluteineae</taxon>
        <taxon>Amanitaceae</taxon>
        <taxon>Amanita</taxon>
    </lineage>
</organism>
<proteinExistence type="predicted"/>
<dbReference type="InParanoid" id="A0A0C2WI31"/>
<evidence type="ECO:0000313" key="2">
    <source>
        <dbReference type="Proteomes" id="UP000054549"/>
    </source>
</evidence>
<dbReference type="HOGENOM" id="CLU_102301_2_1_1"/>
<feature type="non-terminal residue" evidence="1">
    <location>
        <position position="1"/>
    </location>
</feature>
<dbReference type="STRING" id="946122.A0A0C2WI31"/>
<dbReference type="Proteomes" id="UP000054549">
    <property type="component" value="Unassembled WGS sequence"/>
</dbReference>
<dbReference type="AlphaFoldDB" id="A0A0C2WI31"/>
<dbReference type="OrthoDB" id="7691805at2759"/>
<evidence type="ECO:0000313" key="1">
    <source>
        <dbReference type="EMBL" id="KIL56306.1"/>
    </source>
</evidence>
<protein>
    <recommendedName>
        <fullName evidence="3">GAG-pre-integrase domain-containing protein</fullName>
    </recommendedName>
</protein>
<dbReference type="EMBL" id="KN818432">
    <property type="protein sequence ID" value="KIL56306.1"/>
    <property type="molecule type" value="Genomic_DNA"/>
</dbReference>
<evidence type="ECO:0008006" key="3">
    <source>
        <dbReference type="Google" id="ProtNLM"/>
    </source>
</evidence>
<gene>
    <name evidence="1" type="ORF">M378DRAFT_44527</name>
</gene>
<name>A0A0C2WI31_AMAMK</name>
<sequence length="114" mass="12433">LISIGRIDDAGYYATFGGGQCVIADPSGGQVGIVPKISLRDLHIRMGHITPKAVRDLVRRGTIVGVELTDVDEDFECEACILAKMKRALVPKERRGERAKTYGEEVHSDLWGPA</sequence>
<accession>A0A0C2WI31</accession>
<feature type="non-terminal residue" evidence="1">
    <location>
        <position position="114"/>
    </location>
</feature>
<keyword evidence="2" id="KW-1185">Reference proteome</keyword>